<feature type="transmembrane region" description="Helical" evidence="1">
    <location>
        <begin position="168"/>
        <end position="188"/>
    </location>
</feature>
<gene>
    <name evidence="2" type="ORF">A5640_19305</name>
</gene>
<comment type="caution">
    <text evidence="2">The sequence shown here is derived from an EMBL/GenBank/DDBJ whole genome shotgun (WGS) entry which is preliminary data.</text>
</comment>
<feature type="transmembrane region" description="Helical" evidence="1">
    <location>
        <begin position="218"/>
        <end position="239"/>
    </location>
</feature>
<evidence type="ECO:0000256" key="1">
    <source>
        <dbReference type="SAM" id="Phobius"/>
    </source>
</evidence>
<evidence type="ECO:0000313" key="3">
    <source>
        <dbReference type="Proteomes" id="UP000093925"/>
    </source>
</evidence>
<organism evidence="2 3">
    <name type="scientific">Mycobacterium asiaticum</name>
    <dbReference type="NCBI Taxonomy" id="1790"/>
    <lineage>
        <taxon>Bacteria</taxon>
        <taxon>Bacillati</taxon>
        <taxon>Actinomycetota</taxon>
        <taxon>Actinomycetes</taxon>
        <taxon>Mycobacteriales</taxon>
        <taxon>Mycobacteriaceae</taxon>
        <taxon>Mycobacterium</taxon>
    </lineage>
</organism>
<dbReference type="AlphaFoldDB" id="A0A1A3KCY5"/>
<dbReference type="Proteomes" id="UP000093925">
    <property type="component" value="Unassembled WGS sequence"/>
</dbReference>
<feature type="transmembrane region" description="Helical" evidence="1">
    <location>
        <begin position="27"/>
        <end position="48"/>
    </location>
</feature>
<protein>
    <submittedName>
        <fullName evidence="2">ABC transporter permease</fullName>
    </submittedName>
</protein>
<accession>A0A1A3KCY5</accession>
<dbReference type="GO" id="GO:0043190">
    <property type="term" value="C:ATP-binding cassette (ABC) transporter complex"/>
    <property type="evidence" value="ECO:0007669"/>
    <property type="project" value="InterPro"/>
</dbReference>
<feature type="transmembrane region" description="Helical" evidence="1">
    <location>
        <begin position="68"/>
        <end position="90"/>
    </location>
</feature>
<dbReference type="InterPro" id="IPR030802">
    <property type="entry name" value="Permease_MalE"/>
</dbReference>
<evidence type="ECO:0000313" key="2">
    <source>
        <dbReference type="EMBL" id="OBJ82967.1"/>
    </source>
</evidence>
<keyword evidence="1" id="KW-0812">Transmembrane</keyword>
<keyword evidence="1" id="KW-0472">Membrane</keyword>
<reference evidence="2 3" key="1">
    <citation type="submission" date="2016-06" db="EMBL/GenBank/DDBJ databases">
        <authorList>
            <person name="Kjaerup R.B."/>
            <person name="Dalgaard T.S."/>
            <person name="Juul-Madsen H.R."/>
        </authorList>
    </citation>
    <scope>NUCLEOTIDE SEQUENCE [LARGE SCALE GENOMIC DNA]</scope>
    <source>
        <strain evidence="2 3">1276495.2</strain>
    </source>
</reference>
<dbReference type="PANTHER" id="PTHR30188:SF13">
    <property type="entry name" value="CONSERVED HYPOTHETICAL INTEGRAL MEMBRANE PROTEIN YRBE3B"/>
    <property type="match status" value="1"/>
</dbReference>
<keyword evidence="1" id="KW-1133">Transmembrane helix</keyword>
<dbReference type="RefSeq" id="WP_065141079.1">
    <property type="nucleotide sequence ID" value="NZ_LZLM01000101.1"/>
</dbReference>
<dbReference type="EMBL" id="LZLM01000101">
    <property type="protein sequence ID" value="OBJ82967.1"/>
    <property type="molecule type" value="Genomic_DNA"/>
</dbReference>
<sequence>MTASPYLPLAPLTTRVMRLYRRGTKPISRLGHMLVFFVRALVAIPLTLRQYNGEFLRLLSNITWGNGSIVVGGGTAGVAVVLGMTVGALVGIEGYNFLDLLGLGPATGFVSSLVNTRELAPLMAAMAFAMQGGCRFTAQLGSMRIAEEIDAMESIAIRPIPYLVTTRLIASVMAMIPLYAACLAIGYLTTQVVVQISSGGSSGSYLHYFSLMLAGKDIIYSLFKAIIFVWIASTIQCYYGFYASGGPEGVGVAAGHGMRASITVMIMVNMLLTMALWGVDAGARFGG</sequence>
<proteinExistence type="predicted"/>
<feature type="transmembrane region" description="Helical" evidence="1">
    <location>
        <begin position="260"/>
        <end position="279"/>
    </location>
</feature>
<dbReference type="GO" id="GO:0005548">
    <property type="term" value="F:phospholipid transporter activity"/>
    <property type="evidence" value="ECO:0007669"/>
    <property type="project" value="TreeGrafter"/>
</dbReference>
<name>A0A1A3KCY5_MYCAS</name>
<dbReference type="PANTHER" id="PTHR30188">
    <property type="entry name" value="ABC TRANSPORTER PERMEASE PROTEIN-RELATED"/>
    <property type="match status" value="1"/>
</dbReference>
<dbReference type="Pfam" id="PF02405">
    <property type="entry name" value="MlaE"/>
    <property type="match status" value="1"/>
</dbReference>